<reference evidence="1 2" key="1">
    <citation type="submission" date="2018-11" db="EMBL/GenBank/DDBJ databases">
        <title>Species Designations Belie Phenotypic and Genotypic Heterogeneity in Oral Streptococci.</title>
        <authorList>
            <person name="Velsko I."/>
        </authorList>
    </citation>
    <scope>NUCLEOTIDE SEQUENCE [LARGE SCALE GENOMIC DNA]</scope>
    <source>
        <strain evidence="1 2">BCC17</strain>
    </source>
</reference>
<dbReference type="Proteomes" id="UP000277819">
    <property type="component" value="Unassembled WGS sequence"/>
</dbReference>
<sequence>MLANTLRKSLQTTSVSPWIIYVTDFVSLIYNLKAVL</sequence>
<organism evidence="1 2">
    <name type="scientific">Streptococcus mitis</name>
    <dbReference type="NCBI Taxonomy" id="28037"/>
    <lineage>
        <taxon>Bacteria</taxon>
        <taxon>Bacillati</taxon>
        <taxon>Bacillota</taxon>
        <taxon>Bacilli</taxon>
        <taxon>Lactobacillales</taxon>
        <taxon>Streptococcaceae</taxon>
        <taxon>Streptococcus</taxon>
        <taxon>Streptococcus mitis group</taxon>
    </lineage>
</organism>
<comment type="caution">
    <text evidence="1">The sequence shown here is derived from an EMBL/GenBank/DDBJ whole genome shotgun (WGS) entry which is preliminary data.</text>
</comment>
<dbReference type="EMBL" id="RJPX01000028">
    <property type="protein sequence ID" value="RSK02905.1"/>
    <property type="molecule type" value="Genomic_DNA"/>
</dbReference>
<protein>
    <submittedName>
        <fullName evidence="1">Uncharacterized protein</fullName>
    </submittedName>
</protein>
<proteinExistence type="predicted"/>
<gene>
    <name evidence="1" type="ORF">D8787_07700</name>
</gene>
<dbReference type="AlphaFoldDB" id="A0A428I1Q3"/>
<name>A0A428I1Q3_STRMT</name>
<accession>A0A428I1Q3</accession>
<evidence type="ECO:0000313" key="2">
    <source>
        <dbReference type="Proteomes" id="UP000277819"/>
    </source>
</evidence>
<evidence type="ECO:0000313" key="1">
    <source>
        <dbReference type="EMBL" id="RSK02905.1"/>
    </source>
</evidence>